<accession>A0A4R3HWS5</accession>
<organism evidence="2 3">
    <name type="scientific">Paucimonas lemoignei</name>
    <name type="common">Pseudomonas lemoignei</name>
    <dbReference type="NCBI Taxonomy" id="29443"/>
    <lineage>
        <taxon>Bacteria</taxon>
        <taxon>Pseudomonadati</taxon>
        <taxon>Pseudomonadota</taxon>
        <taxon>Betaproteobacteria</taxon>
        <taxon>Burkholderiales</taxon>
        <taxon>Burkholderiaceae</taxon>
        <taxon>Paucimonas</taxon>
    </lineage>
</organism>
<comment type="caution">
    <text evidence="2">The sequence shown here is derived from an EMBL/GenBank/DDBJ whole genome shotgun (WGS) entry which is preliminary data.</text>
</comment>
<reference evidence="2 3" key="1">
    <citation type="submission" date="2019-03" db="EMBL/GenBank/DDBJ databases">
        <title>Genomic Encyclopedia of Type Strains, Phase IV (KMG-IV): sequencing the most valuable type-strain genomes for metagenomic binning, comparative biology and taxonomic classification.</title>
        <authorList>
            <person name="Goeker M."/>
        </authorList>
    </citation>
    <scope>NUCLEOTIDE SEQUENCE [LARGE SCALE GENOMIC DNA]</scope>
    <source>
        <strain evidence="2 3">DSM 7445</strain>
    </source>
</reference>
<evidence type="ECO:0000313" key="3">
    <source>
        <dbReference type="Proteomes" id="UP000295382"/>
    </source>
</evidence>
<dbReference type="EMBL" id="SLZQ01000003">
    <property type="protein sequence ID" value="TCS37747.1"/>
    <property type="molecule type" value="Genomic_DNA"/>
</dbReference>
<evidence type="ECO:0000313" key="2">
    <source>
        <dbReference type="EMBL" id="TCS37747.1"/>
    </source>
</evidence>
<dbReference type="Proteomes" id="UP000295382">
    <property type="component" value="Unassembled WGS sequence"/>
</dbReference>
<protein>
    <submittedName>
        <fullName evidence="2">Putative secreted protein with PEP-CTERM sorting signal/MYXO-CTERM domain-containing protein</fullName>
    </submittedName>
</protein>
<dbReference type="NCBIfam" id="TIGR02595">
    <property type="entry name" value="PEP_CTERM"/>
    <property type="match status" value="1"/>
</dbReference>
<dbReference type="InterPro" id="IPR013424">
    <property type="entry name" value="Ice-binding_C"/>
</dbReference>
<proteinExistence type="predicted"/>
<feature type="domain" description="Ice-binding protein C-terminal" evidence="1">
    <location>
        <begin position="126"/>
        <end position="147"/>
    </location>
</feature>
<gene>
    <name evidence="2" type="ORF">EDC30_10339</name>
</gene>
<name>A0A4R3HWS5_PAULE</name>
<keyword evidence="3" id="KW-1185">Reference proteome</keyword>
<sequence length="150" mass="15781">MDSNSGDDSGYRNGDASPTKIAFNAYGTPAAISSATSFILNSAFFTAAWNDGLNMHVVGLTADGDTLIKDFIINTGSALQVVFDWADLLSVTFTSFGGVDNPAFPGAGTHFVLDDLTVNEAFTNEVPEPGSLALLALGLLGFGLVRRRQR</sequence>
<dbReference type="Pfam" id="PF07589">
    <property type="entry name" value="PEP-CTERM"/>
    <property type="match status" value="1"/>
</dbReference>
<dbReference type="AlphaFoldDB" id="A0A4R3HWS5"/>
<evidence type="ECO:0000259" key="1">
    <source>
        <dbReference type="Pfam" id="PF07589"/>
    </source>
</evidence>